<dbReference type="EMBL" id="EF544605">
    <property type="protein sequence ID" value="ABQ23437.1"/>
    <property type="molecule type" value="Genomic_DNA"/>
</dbReference>
<accession>A5HNG3</accession>
<name>A5HNG3_9BURK</name>
<evidence type="ECO:0000313" key="2">
    <source>
        <dbReference type="EMBL" id="ABQ23437.1"/>
    </source>
</evidence>
<dbReference type="AlphaFoldDB" id="A5HNG3"/>
<dbReference type="Gene3D" id="3.40.50.1820">
    <property type="entry name" value="alpha/beta hydrolase"/>
    <property type="match status" value="1"/>
</dbReference>
<gene>
    <name evidence="2" type="primary">clcD</name>
</gene>
<dbReference type="SUPFAM" id="SSF53474">
    <property type="entry name" value="alpha/beta-Hydrolases"/>
    <property type="match status" value="1"/>
</dbReference>
<feature type="domain" description="Dienelactone hydrolase" evidence="1">
    <location>
        <begin position="18"/>
        <end position="231"/>
    </location>
</feature>
<sequence>MKMLTEGISIQSYDGHTFGALVGSPAKAPAPVIVIAQEIFGVNAFMRETVSWLVDQGYAAVCPDLYARQAPGTALDPQDEAQREQAYKLWQAFDMEAGVGDLEAAIRYARHQPHSNGKVALVGYCLGGALAFLVAAKGYVDRAVGYYGVGLEKQLNEVPEVKHPALFHMGGQDHFVPAPSRQLITEGFGANPLLQVHWYEEAGHSFARTSSPGYVASAAALANERTLDFLAPLQSKKP</sequence>
<dbReference type="Pfam" id="PF01738">
    <property type="entry name" value="DLH"/>
    <property type="match status" value="1"/>
</dbReference>
<dbReference type="GO" id="GO:0016787">
    <property type="term" value="F:hydrolase activity"/>
    <property type="evidence" value="ECO:0007669"/>
    <property type="project" value="UniProtKB-KW"/>
</dbReference>
<protein>
    <submittedName>
        <fullName evidence="2">Dienelactone hydrolase</fullName>
    </submittedName>
</protein>
<evidence type="ECO:0000259" key="1">
    <source>
        <dbReference type="Pfam" id="PF01738"/>
    </source>
</evidence>
<dbReference type="InterPro" id="IPR002925">
    <property type="entry name" value="Dienelactn_hydro"/>
</dbReference>
<dbReference type="InterPro" id="IPR029058">
    <property type="entry name" value="AB_hydrolase_fold"/>
</dbReference>
<organism evidence="2">
    <name type="scientific">Alcaligenes sp. NyZ215</name>
    <dbReference type="NCBI Taxonomy" id="441452"/>
    <lineage>
        <taxon>Bacteria</taxon>
        <taxon>Pseudomonadati</taxon>
        <taxon>Pseudomonadota</taxon>
        <taxon>Betaproteobacteria</taxon>
        <taxon>Burkholderiales</taxon>
        <taxon>Alcaligenaceae</taxon>
        <taxon>Alcaligenes</taxon>
    </lineage>
</organism>
<dbReference type="PANTHER" id="PTHR46623:SF6">
    <property type="entry name" value="ALPHA_BETA-HYDROLASES SUPERFAMILY PROTEIN"/>
    <property type="match status" value="1"/>
</dbReference>
<proteinExistence type="predicted"/>
<dbReference type="InterPro" id="IPR051049">
    <property type="entry name" value="Dienelactone_hydrolase-like"/>
</dbReference>
<reference evidence="2" key="1">
    <citation type="journal article" date="2007" name="J. Bacteriol.">
        <title>Molecular characterization of a novel ortho-nitrophenol catabolic gene cluster in Alcaligenes sp. strain NyZ215.</title>
        <authorList>
            <person name="Xiao Y."/>
            <person name="Zhang J.J."/>
            <person name="Liu H."/>
            <person name="Zhou N.Y."/>
        </authorList>
    </citation>
    <scope>NUCLEOTIDE SEQUENCE</scope>
    <source>
        <strain evidence="2">NyZ215</strain>
    </source>
</reference>
<dbReference type="PANTHER" id="PTHR46623">
    <property type="entry name" value="CARBOXYMETHYLENEBUTENOLIDASE-RELATED"/>
    <property type="match status" value="1"/>
</dbReference>
<keyword evidence="2" id="KW-0378">Hydrolase</keyword>